<keyword evidence="2" id="KW-1185">Reference proteome</keyword>
<accession>A0A811V983</accession>
<proteinExistence type="predicted"/>
<reference evidence="1" key="1">
    <citation type="submission" date="2020-11" db="EMBL/GenBank/DDBJ databases">
        <authorList>
            <person name="Whitehead M."/>
        </authorList>
    </citation>
    <scope>NUCLEOTIDE SEQUENCE</scope>
    <source>
        <strain evidence="1">EGII</strain>
    </source>
</reference>
<sequence>MNDNTALIMRASSITEALQLKQQRPKIIPITTTTAAAVFANIRNDKLPKAEKQQFTNNMATTTTIASGKKQQRLSHQFRYGDEAMLTATTTTTTTTITVKEEQQPARVSSKTRPPPAVRKEPQAFGLVWFGLVWLAEGPTKHRGHLDASDPAQALRQNGQLPFTGAWSTRCLQ</sequence>
<comment type="caution">
    <text evidence="1">The sequence shown here is derived from an EMBL/GenBank/DDBJ whole genome shotgun (WGS) entry which is preliminary data.</text>
</comment>
<evidence type="ECO:0000313" key="1">
    <source>
        <dbReference type="EMBL" id="CAD7012768.1"/>
    </source>
</evidence>
<organism evidence="1 2">
    <name type="scientific">Ceratitis capitata</name>
    <name type="common">Mediterranean fruit fly</name>
    <name type="synonym">Tephritis capitata</name>
    <dbReference type="NCBI Taxonomy" id="7213"/>
    <lineage>
        <taxon>Eukaryota</taxon>
        <taxon>Metazoa</taxon>
        <taxon>Ecdysozoa</taxon>
        <taxon>Arthropoda</taxon>
        <taxon>Hexapoda</taxon>
        <taxon>Insecta</taxon>
        <taxon>Pterygota</taxon>
        <taxon>Neoptera</taxon>
        <taxon>Endopterygota</taxon>
        <taxon>Diptera</taxon>
        <taxon>Brachycera</taxon>
        <taxon>Muscomorpha</taxon>
        <taxon>Tephritoidea</taxon>
        <taxon>Tephritidae</taxon>
        <taxon>Ceratitis</taxon>
        <taxon>Ceratitis</taxon>
    </lineage>
</organism>
<protein>
    <submittedName>
        <fullName evidence="1">(Mediterranean fruit fly) hypothetical protein</fullName>
    </submittedName>
</protein>
<dbReference type="AlphaFoldDB" id="A0A811V983"/>
<name>A0A811V983_CERCA</name>
<gene>
    <name evidence="1" type="ORF">CCAP1982_LOCUS20871</name>
</gene>
<dbReference type="Proteomes" id="UP000606786">
    <property type="component" value="Unassembled WGS sequence"/>
</dbReference>
<evidence type="ECO:0000313" key="2">
    <source>
        <dbReference type="Proteomes" id="UP000606786"/>
    </source>
</evidence>
<dbReference type="EMBL" id="CAJHJT010000056">
    <property type="protein sequence ID" value="CAD7012768.1"/>
    <property type="molecule type" value="Genomic_DNA"/>
</dbReference>